<dbReference type="InterPro" id="IPR028097">
    <property type="entry name" value="FAM91_C_dom"/>
</dbReference>
<protein>
    <recommendedName>
        <fullName evidence="6">Protein FAM91A1</fullName>
    </recommendedName>
</protein>
<dbReference type="PROSITE" id="PS50096">
    <property type="entry name" value="IQ"/>
    <property type="match status" value="1"/>
</dbReference>
<feature type="region of interest" description="Disordered" evidence="2">
    <location>
        <begin position="706"/>
        <end position="727"/>
    </location>
</feature>
<dbReference type="EMBL" id="GIIL01004128">
    <property type="protein sequence ID" value="NOV47854.1"/>
    <property type="molecule type" value="Transcribed_RNA"/>
</dbReference>
<evidence type="ECO:0000313" key="5">
    <source>
        <dbReference type="EMBL" id="NOV47854.1"/>
    </source>
</evidence>
<feature type="domain" description="FAM91 C-terminal" evidence="4">
    <location>
        <begin position="786"/>
        <end position="919"/>
    </location>
</feature>
<evidence type="ECO:0008006" key="6">
    <source>
        <dbReference type="Google" id="ProtNLM"/>
    </source>
</evidence>
<feature type="domain" description="FAM91 C-terminal" evidence="4">
    <location>
        <begin position="369"/>
        <end position="641"/>
    </location>
</feature>
<proteinExistence type="inferred from homology"/>
<reference evidence="5" key="1">
    <citation type="submission" date="2020-03" db="EMBL/GenBank/DDBJ databases">
        <title>Transcriptomic Profiling of the Digestive Tract of the Rat Flea, Xenopsylla cheopis, Following Blood Feeding and Infection with Yersinia pestis.</title>
        <authorList>
            <person name="Bland D.M."/>
            <person name="Martens C.A."/>
            <person name="Virtaneva K."/>
            <person name="Kanakabandi K."/>
            <person name="Long D."/>
            <person name="Rosenke R."/>
            <person name="Saturday G.A."/>
            <person name="Hoyt F.H."/>
            <person name="Bruno D.P."/>
            <person name="Ribeiro J.M.C."/>
            <person name="Hinnebusch J."/>
        </authorList>
    </citation>
    <scope>NUCLEOTIDE SEQUENCE</scope>
</reference>
<comment type="similarity">
    <text evidence="1">Belongs to the FAM91 family.</text>
</comment>
<evidence type="ECO:0000256" key="1">
    <source>
        <dbReference type="ARBA" id="ARBA00010319"/>
    </source>
</evidence>
<evidence type="ECO:0000256" key="2">
    <source>
        <dbReference type="SAM" id="MobiDB-lite"/>
    </source>
</evidence>
<dbReference type="Pfam" id="PF14648">
    <property type="entry name" value="FAM91_C"/>
    <property type="match status" value="2"/>
</dbReference>
<accession>A0A6M2DPN4</accession>
<name>A0A6M2DPN4_XENCH</name>
<organism evidence="5">
    <name type="scientific">Xenopsylla cheopis</name>
    <name type="common">Oriental rat flea</name>
    <name type="synonym">Pulex cheopis</name>
    <dbReference type="NCBI Taxonomy" id="163159"/>
    <lineage>
        <taxon>Eukaryota</taxon>
        <taxon>Metazoa</taxon>
        <taxon>Ecdysozoa</taxon>
        <taxon>Arthropoda</taxon>
        <taxon>Hexapoda</taxon>
        <taxon>Insecta</taxon>
        <taxon>Pterygota</taxon>
        <taxon>Neoptera</taxon>
        <taxon>Endopterygota</taxon>
        <taxon>Siphonaptera</taxon>
        <taxon>Pulicidae</taxon>
        <taxon>Xenopsyllinae</taxon>
        <taxon>Xenopsylla</taxon>
    </lineage>
</organism>
<dbReference type="AlphaFoldDB" id="A0A6M2DPN4"/>
<dbReference type="PANTHER" id="PTHR28441:SF2">
    <property type="entry name" value="PROTEIN FAM91A1"/>
    <property type="match status" value="1"/>
</dbReference>
<evidence type="ECO:0000259" key="3">
    <source>
        <dbReference type="Pfam" id="PF14647"/>
    </source>
</evidence>
<feature type="domain" description="FAM91 N-terminal" evidence="3">
    <location>
        <begin position="9"/>
        <end position="313"/>
    </location>
</feature>
<evidence type="ECO:0000259" key="4">
    <source>
        <dbReference type="Pfam" id="PF14648"/>
    </source>
</evidence>
<dbReference type="PANTHER" id="PTHR28441">
    <property type="entry name" value="PROTEIN FAM91A1"/>
    <property type="match status" value="1"/>
</dbReference>
<dbReference type="InterPro" id="IPR039199">
    <property type="entry name" value="FAM91"/>
</dbReference>
<dbReference type="InterPro" id="IPR028091">
    <property type="entry name" value="FAM91_N_dom"/>
</dbReference>
<dbReference type="Pfam" id="PF14647">
    <property type="entry name" value="FAM91_N"/>
    <property type="match status" value="1"/>
</dbReference>
<sequence>MSNDIENNICKNIPWSQLPSHLKQLLNSQKEYEKHILNISLKKQLRYRGNLVRQIFRDEEKYYELLVRFSMECLMLYPYHLADIIVKGLRVTPFNYYIDMLEELMKQERSYDTLPNFTAADCLRLIGVGRNEYIELMNQSRGLRGKLFRKPQLLSLLPRLPIDVHMEPWWRLDIGYVLENDIKFVSDAEKDLIDKLIDHGSQTLGELDHKIVSSLYKRGLVYLDVPITGADYVSVPPLQGFVMNRLTGDYFESLLYKIFVSIDEHTSISELASMLQIELDSVKQAVSLYCRLGFAHKKFDNVEMNINKLHPSWLNRANPVRQSPVTPLTFDSALTPPISPVPIPHCTVQSQSNTSPKTPNDSGARCGPRIGFLFDSALTAFLMMGNLSPGLKNHAVTMFEVGKLCDESLDSFLAELDKVSLLDSDGEGDASRFFAHAVHLRSTILRLRLLSPYGMDLLRQESLQALDRGTCERLLQHKYRLLLSMAPLGREGSLVSPIEPPHLGPATPEVNSLWFKLYIYHMSGYGPPSLLLTKGTRLKQMPRLFLGYSKLLVTSWLHEPAIISATSLLSINESLKYTPVIVQAYGTMSTANTKIVAFPFNTTKSGNEIQWHNHPAITNLSKYIDLENTCGYITFVNTGVIDIGCENHDPIVRLGKTTKNLDKNSGIDSSATDCKTTISNENFNFEKVDVNPVSQESEKSIQNHVPTLNTSDKFSPADELQSPNESHFSITPVKTVSESSPSNCFTSSDCDDILREELDNLEISNNTKCETNKCEKKINNILTSDDLMSPLDENISMFSIVGESECNDSSEQVTEEAIDNKIDSKNNNEEEWTLLECCFGIPLFDADANTHICDAIVQHLQNPENLPRIVQANKKLGDHLLQFISQCQYYPGENMGIIKRGFLAPLPKKCLAFENGKVNVWLGK</sequence>